<organism evidence="2 3">
    <name type="scientific">Pristionchus fissidentatus</name>
    <dbReference type="NCBI Taxonomy" id="1538716"/>
    <lineage>
        <taxon>Eukaryota</taxon>
        <taxon>Metazoa</taxon>
        <taxon>Ecdysozoa</taxon>
        <taxon>Nematoda</taxon>
        <taxon>Chromadorea</taxon>
        <taxon>Rhabditida</taxon>
        <taxon>Rhabditina</taxon>
        <taxon>Diplogasteromorpha</taxon>
        <taxon>Diplogasteroidea</taxon>
        <taxon>Neodiplogasteridae</taxon>
        <taxon>Pristionchus</taxon>
    </lineage>
</organism>
<name>A0AAV5VAU5_9BILA</name>
<evidence type="ECO:0000313" key="2">
    <source>
        <dbReference type="EMBL" id="GMT15015.1"/>
    </source>
</evidence>
<feature type="compositionally biased region" description="Acidic residues" evidence="1">
    <location>
        <begin position="158"/>
        <end position="172"/>
    </location>
</feature>
<dbReference type="SUPFAM" id="SSF48371">
    <property type="entry name" value="ARM repeat"/>
    <property type="match status" value="1"/>
</dbReference>
<protein>
    <recommendedName>
        <fullName evidence="4">Condensin complex subunit 1 C-terminal domain-containing protein</fullName>
    </recommendedName>
</protein>
<evidence type="ECO:0000313" key="3">
    <source>
        <dbReference type="Proteomes" id="UP001432322"/>
    </source>
</evidence>
<feature type="region of interest" description="Disordered" evidence="1">
    <location>
        <begin position="158"/>
        <end position="178"/>
    </location>
</feature>
<evidence type="ECO:0008006" key="4">
    <source>
        <dbReference type="Google" id="ProtNLM"/>
    </source>
</evidence>
<keyword evidence="3" id="KW-1185">Reference proteome</keyword>
<feature type="compositionally biased region" description="Basic residues" evidence="1">
    <location>
        <begin position="871"/>
        <end position="888"/>
    </location>
</feature>
<comment type="caution">
    <text evidence="2">The sequence shown here is derived from an EMBL/GenBank/DDBJ whole genome shotgun (WGS) entry which is preliminary data.</text>
</comment>
<sequence length="915" mass="105305">FDDELFEDSESSEKTILDNETDNDEISVMTDTKNEHCEAIRKLIKDVMETRKFSQRDVISIEEAVIKGCESKWTQGEENILVLLAEMATMEWCEGSKAVTRLLASVAARIRKEKKDDWMWNIFQTHCDQTCFCVLECVRVHGCLVMTECLRISNEMADEEGESQEDETDDLLSSEGNPSQKDKLYNFIPRLLVERWAKVLSQRRFDKSSAVRAIAVSAVSNLPHTLLLDYLSNQFLPNDAVLESLRDVDVKVREAAIKSLSLLSVDHIEESINRLKAEEKIELRRLLAAKLIQEVHVMSFTEEQRTSLLPYLYNNKDKILSRMARERLIPKWEEEQDGDSALNSLFGVDDEEALGMYISTLFADDLKKSENAWEFVEIIKEENPEMITRENWDRSMIRLTAEELSYGVLLLESTFNVLKEVGELSSCLTRLVPSLSDVCRSIRKVAVSWLSVQDSDRREERLMVRILKIVALFDRGDPDGMCEWESLIRYLILNPDLKPSRALIDLCMDQLIRVFGVEETKRMEMRDWAVREMEDLLFEEGVTSDDDALKWKCSLILLSLVKCLPSIDDKTAEMATKLIEETFASEWDMQRELTCTLIAIIGCVRKDWIEGTMMMMLKTALEVDIESTKIVCLRGLIDLISIHSPSTIASFLFPEWEEEVITREMKLYQLFDEYTDPTSKSSLSECGIACSLRLLHEWTPPTPVSLYNLLLFTTRENEGERAALEKAIHEEIQRKARMSRSFRLLLAHSAFSLMERQKGEEAYKCSITSTLMKIMMMMREGREGEEGEEGEMGEWLVPTMILDSIIQDPESSLNRSLVSSLSGLTMTEGSKGMKMVVKKMETAIDRLAIYEESATSKLLIKILEKMDGRPGKRKRKVVEKKSRGRKRIKREEEEERDEEMPSEGTVTHDEYSFVE</sequence>
<reference evidence="2" key="1">
    <citation type="submission" date="2023-10" db="EMBL/GenBank/DDBJ databases">
        <title>Genome assembly of Pristionchus species.</title>
        <authorList>
            <person name="Yoshida K."/>
            <person name="Sommer R.J."/>
        </authorList>
    </citation>
    <scope>NUCLEOTIDE SEQUENCE</scope>
    <source>
        <strain evidence="2">RS5133</strain>
    </source>
</reference>
<dbReference type="AlphaFoldDB" id="A0AAV5VAU5"/>
<accession>A0AAV5VAU5</accession>
<dbReference type="InterPro" id="IPR016024">
    <property type="entry name" value="ARM-type_fold"/>
</dbReference>
<feature type="compositionally biased region" description="Basic and acidic residues" evidence="1">
    <location>
        <begin position="906"/>
        <end position="915"/>
    </location>
</feature>
<dbReference type="EMBL" id="BTSY01000002">
    <property type="protein sequence ID" value="GMT15015.1"/>
    <property type="molecule type" value="Genomic_DNA"/>
</dbReference>
<evidence type="ECO:0000256" key="1">
    <source>
        <dbReference type="SAM" id="MobiDB-lite"/>
    </source>
</evidence>
<dbReference type="Proteomes" id="UP001432322">
    <property type="component" value="Unassembled WGS sequence"/>
</dbReference>
<feature type="region of interest" description="Disordered" evidence="1">
    <location>
        <begin position="869"/>
        <end position="915"/>
    </location>
</feature>
<feature type="compositionally biased region" description="Acidic residues" evidence="1">
    <location>
        <begin position="892"/>
        <end position="901"/>
    </location>
</feature>
<feature type="non-terminal residue" evidence="2">
    <location>
        <position position="1"/>
    </location>
</feature>
<proteinExistence type="predicted"/>
<gene>
    <name evidence="2" type="ORF">PFISCL1PPCAC_6312</name>
</gene>